<evidence type="ECO:0000313" key="5">
    <source>
        <dbReference type="Proteomes" id="UP001183176"/>
    </source>
</evidence>
<proteinExistence type="predicted"/>
<evidence type="ECO:0000256" key="1">
    <source>
        <dbReference type="SAM" id="MobiDB-lite"/>
    </source>
</evidence>
<feature type="region of interest" description="Disordered" evidence="1">
    <location>
        <begin position="174"/>
        <end position="204"/>
    </location>
</feature>
<feature type="domain" description="YdbS-like PH" evidence="3">
    <location>
        <begin position="450"/>
        <end position="523"/>
    </location>
</feature>
<feature type="domain" description="YdbS-like PH" evidence="3">
    <location>
        <begin position="81"/>
        <end position="160"/>
    </location>
</feature>
<feature type="compositionally biased region" description="Low complexity" evidence="1">
    <location>
        <begin position="174"/>
        <end position="199"/>
    </location>
</feature>
<evidence type="ECO:0000313" key="4">
    <source>
        <dbReference type="EMBL" id="MDT0263859.1"/>
    </source>
</evidence>
<comment type="caution">
    <text evidence="4">The sequence shown here is derived from an EMBL/GenBank/DDBJ whole genome shotgun (WGS) entry which is preliminary data.</text>
</comment>
<feature type="transmembrane region" description="Helical" evidence="2">
    <location>
        <begin position="220"/>
        <end position="242"/>
    </location>
</feature>
<keyword evidence="2" id="KW-1133">Transmembrane helix</keyword>
<dbReference type="InterPro" id="IPR014529">
    <property type="entry name" value="UCP026631"/>
</dbReference>
<accession>A0ABU2JGN6</accession>
<dbReference type="PIRSF" id="PIRSF026631">
    <property type="entry name" value="UCP026631"/>
    <property type="match status" value="1"/>
</dbReference>
<dbReference type="EMBL" id="JAVREH010000056">
    <property type="protein sequence ID" value="MDT0263859.1"/>
    <property type="molecule type" value="Genomic_DNA"/>
</dbReference>
<reference evidence="5" key="1">
    <citation type="submission" date="2023-07" db="EMBL/GenBank/DDBJ databases">
        <title>30 novel species of actinomycetes from the DSMZ collection.</title>
        <authorList>
            <person name="Nouioui I."/>
        </authorList>
    </citation>
    <scope>NUCLEOTIDE SEQUENCE [LARGE SCALE GENOMIC DNA]</scope>
    <source>
        <strain evidence="5">DSM 44399</strain>
    </source>
</reference>
<sequence length="546" mass="57831">MSAPVDVSGGAADPAADALTAPDAQWRRLSPRMLLIHPIREVGRSLPALLGLLFAGTSSGNGEWFSLGGLALVVGISLLRWFTTRYQITPERVQLRTGLFRRRTVSTPADRVRTVDITAHALHRVLGLAKVAIGTGVSDRKREGLVLDGLPTAAARSLRSELLHRADRLNTGPARADADAAWAPPQHNAGPADNAGPAAVSAQAPPDTVVTRLNPSWLRYAPFTLSGALTGLAIVGFGWRVLDQTRFDLRRVGAVRSAGDYLRATRPWVDVVEVAVAVVALVSLLSVIGYLLAFWNFTLSRHQGGTVHVSRGLITARATSIEERRLLGVELSEPLLLRAVGGARVLAVATGLRIGRGAERGGTLLVPPCPVAEARRAASVLMDDPAAVSTGLRTHGAGARWRRLVRAVGPALVLLAGLTALWLAGAVPGWASLVGLVPVLLAVPLALDRYRNLGHALTPAFLVSRSGSLLRRRIVLSRAGVIGWNVRATVFQRRAGLVTLTATTAAGRQAYEVSDVPEAAALELADEAAQGLLREFLLPVQRPAVA</sequence>
<feature type="transmembrane region" description="Helical" evidence="2">
    <location>
        <begin position="404"/>
        <end position="424"/>
    </location>
</feature>
<dbReference type="PANTHER" id="PTHR34473:SF2">
    <property type="entry name" value="UPF0699 TRANSMEMBRANE PROTEIN YDBT"/>
    <property type="match status" value="1"/>
</dbReference>
<name>A0ABU2JGN6_9ACTN</name>
<evidence type="ECO:0000256" key="2">
    <source>
        <dbReference type="SAM" id="Phobius"/>
    </source>
</evidence>
<protein>
    <submittedName>
        <fullName evidence="4">PH domain-containing protein</fullName>
    </submittedName>
</protein>
<keyword evidence="2" id="KW-0812">Transmembrane</keyword>
<dbReference type="InterPro" id="IPR005182">
    <property type="entry name" value="YdbS-like_PH"/>
</dbReference>
<feature type="transmembrane region" description="Helical" evidence="2">
    <location>
        <begin position="274"/>
        <end position="295"/>
    </location>
</feature>
<organism evidence="4 5">
    <name type="scientific">Jatrophihabitans lederbergiae</name>
    <dbReference type="NCBI Taxonomy" id="3075547"/>
    <lineage>
        <taxon>Bacteria</taxon>
        <taxon>Bacillati</taxon>
        <taxon>Actinomycetota</taxon>
        <taxon>Actinomycetes</taxon>
        <taxon>Jatrophihabitantales</taxon>
        <taxon>Jatrophihabitantaceae</taxon>
        <taxon>Jatrophihabitans</taxon>
    </lineage>
</organism>
<keyword evidence="5" id="KW-1185">Reference proteome</keyword>
<keyword evidence="2" id="KW-0472">Membrane</keyword>
<dbReference type="PANTHER" id="PTHR34473">
    <property type="entry name" value="UPF0699 TRANSMEMBRANE PROTEIN YDBS"/>
    <property type="match status" value="1"/>
</dbReference>
<dbReference type="Pfam" id="PF03703">
    <property type="entry name" value="bPH_2"/>
    <property type="match status" value="2"/>
</dbReference>
<evidence type="ECO:0000259" key="3">
    <source>
        <dbReference type="Pfam" id="PF03703"/>
    </source>
</evidence>
<feature type="transmembrane region" description="Helical" evidence="2">
    <location>
        <begin position="64"/>
        <end position="82"/>
    </location>
</feature>
<dbReference type="RefSeq" id="WP_311425003.1">
    <property type="nucleotide sequence ID" value="NZ_JAVREH010000056.1"/>
</dbReference>
<feature type="transmembrane region" description="Helical" evidence="2">
    <location>
        <begin position="430"/>
        <end position="447"/>
    </location>
</feature>
<dbReference type="Proteomes" id="UP001183176">
    <property type="component" value="Unassembled WGS sequence"/>
</dbReference>
<gene>
    <name evidence="4" type="ORF">RM423_21010</name>
</gene>